<organism evidence="2 3">
    <name type="scientific">Alkaliphilus peptidifermentans DSM 18978</name>
    <dbReference type="NCBI Taxonomy" id="1120976"/>
    <lineage>
        <taxon>Bacteria</taxon>
        <taxon>Bacillati</taxon>
        <taxon>Bacillota</taxon>
        <taxon>Clostridia</taxon>
        <taxon>Peptostreptococcales</taxon>
        <taxon>Natronincolaceae</taxon>
        <taxon>Alkaliphilus</taxon>
    </lineage>
</organism>
<dbReference type="AlphaFoldDB" id="A0A1G5EHF4"/>
<dbReference type="RefSeq" id="WP_242876915.1">
    <property type="nucleotide sequence ID" value="NZ_FMUS01000005.1"/>
</dbReference>
<dbReference type="InterPro" id="IPR036388">
    <property type="entry name" value="WH-like_DNA-bd_sf"/>
</dbReference>
<name>A0A1G5EHF4_9FIRM</name>
<dbReference type="STRING" id="1120976.SAMN03080606_01147"/>
<dbReference type="Gene3D" id="1.10.10.10">
    <property type="entry name" value="Winged helix-like DNA-binding domain superfamily/Winged helix DNA-binding domain"/>
    <property type="match status" value="1"/>
</dbReference>
<evidence type="ECO:0000313" key="2">
    <source>
        <dbReference type="EMBL" id="SCY25888.1"/>
    </source>
</evidence>
<dbReference type="Proteomes" id="UP000198636">
    <property type="component" value="Unassembled WGS sequence"/>
</dbReference>
<dbReference type="InterPro" id="IPR011017">
    <property type="entry name" value="TRASH_dom"/>
</dbReference>
<sequence length="181" mass="21451">MAKAQEFGGRINFKGEVITMLDKIQEERILALRKKGYGYKSIASTLGFKRDTVRDLCKKHGLQGYVGYGMLQEHREEVKGLLKQCSYCGKEVNKKKQRGRKAKFCSDACRRTWWKENPDKKKRRDTAWYQFTCQYCGKEFKVYGNKNRKFCSIRCTTEYRFGTYEETEYEMIEEAVTTREE</sequence>
<gene>
    <name evidence="2" type="ORF">SAMN03080606_01147</name>
</gene>
<evidence type="ECO:0000259" key="1">
    <source>
        <dbReference type="SMART" id="SM00746"/>
    </source>
</evidence>
<protein>
    <recommendedName>
        <fullName evidence="1">TRASH domain-containing protein</fullName>
    </recommendedName>
</protein>
<evidence type="ECO:0000313" key="3">
    <source>
        <dbReference type="Proteomes" id="UP000198636"/>
    </source>
</evidence>
<keyword evidence="3" id="KW-1185">Reference proteome</keyword>
<feature type="domain" description="TRASH" evidence="1">
    <location>
        <begin position="85"/>
        <end position="117"/>
    </location>
</feature>
<dbReference type="SMART" id="SM00746">
    <property type="entry name" value="TRASH"/>
    <property type="match status" value="2"/>
</dbReference>
<feature type="domain" description="TRASH" evidence="1">
    <location>
        <begin position="133"/>
        <end position="163"/>
    </location>
</feature>
<proteinExistence type="predicted"/>
<dbReference type="EMBL" id="FMUS01000005">
    <property type="protein sequence ID" value="SCY25888.1"/>
    <property type="molecule type" value="Genomic_DNA"/>
</dbReference>
<reference evidence="2 3" key="1">
    <citation type="submission" date="2016-10" db="EMBL/GenBank/DDBJ databases">
        <authorList>
            <person name="de Groot N.N."/>
        </authorList>
    </citation>
    <scope>NUCLEOTIDE SEQUENCE [LARGE SCALE GENOMIC DNA]</scope>
    <source>
        <strain evidence="2 3">DSM 18978</strain>
    </source>
</reference>
<accession>A0A1G5EHF4</accession>